<accession>A0ABS3Z5X2</accession>
<keyword evidence="5" id="KW-1185">Reference proteome</keyword>
<dbReference type="CDD" id="cd12797">
    <property type="entry name" value="M23_peptidase"/>
    <property type="match status" value="1"/>
</dbReference>
<organism evidence="4 5">
    <name type="scientific">Marinobacterium alkalitolerans</name>
    <dbReference type="NCBI Taxonomy" id="1542925"/>
    <lineage>
        <taxon>Bacteria</taxon>
        <taxon>Pseudomonadati</taxon>
        <taxon>Pseudomonadota</taxon>
        <taxon>Gammaproteobacteria</taxon>
        <taxon>Oceanospirillales</taxon>
        <taxon>Oceanospirillaceae</taxon>
        <taxon>Marinobacterium</taxon>
    </lineage>
</organism>
<evidence type="ECO:0000313" key="5">
    <source>
        <dbReference type="Proteomes" id="UP000810171"/>
    </source>
</evidence>
<dbReference type="InterPro" id="IPR050570">
    <property type="entry name" value="Cell_wall_metabolism_enzyme"/>
</dbReference>
<dbReference type="EMBL" id="JACVEW010000001">
    <property type="protein sequence ID" value="MBP0047106.1"/>
    <property type="molecule type" value="Genomic_DNA"/>
</dbReference>
<feature type="coiled-coil region" evidence="1">
    <location>
        <begin position="30"/>
        <end position="78"/>
    </location>
</feature>
<dbReference type="PANTHER" id="PTHR21666:SF270">
    <property type="entry name" value="MUREIN HYDROLASE ACTIVATOR ENVC"/>
    <property type="match status" value="1"/>
</dbReference>
<protein>
    <submittedName>
        <fullName evidence="4">Peptidoglycan DD-metalloendopeptidase family protein</fullName>
    </submittedName>
</protein>
<dbReference type="SUPFAM" id="SSF51261">
    <property type="entry name" value="Duplicated hybrid motif"/>
    <property type="match status" value="1"/>
</dbReference>
<dbReference type="RefSeq" id="WP_209285729.1">
    <property type="nucleotide sequence ID" value="NZ_JACVEW010000001.1"/>
</dbReference>
<feature type="coiled-coil region" evidence="1">
    <location>
        <begin position="146"/>
        <end position="208"/>
    </location>
</feature>
<feature type="chain" id="PRO_5047447709" evidence="2">
    <location>
        <begin position="20"/>
        <end position="377"/>
    </location>
</feature>
<dbReference type="Proteomes" id="UP000810171">
    <property type="component" value="Unassembled WGS sequence"/>
</dbReference>
<evidence type="ECO:0000259" key="3">
    <source>
        <dbReference type="Pfam" id="PF01551"/>
    </source>
</evidence>
<proteinExistence type="predicted"/>
<comment type="caution">
    <text evidence="4">The sequence shown here is derived from an EMBL/GenBank/DDBJ whole genome shotgun (WGS) entry which is preliminary data.</text>
</comment>
<dbReference type="Gene3D" id="1.20.5.340">
    <property type="match status" value="1"/>
</dbReference>
<keyword evidence="2" id="KW-0732">Signal</keyword>
<evidence type="ECO:0000256" key="2">
    <source>
        <dbReference type="SAM" id="SignalP"/>
    </source>
</evidence>
<dbReference type="Pfam" id="PF01551">
    <property type="entry name" value="Peptidase_M23"/>
    <property type="match status" value="1"/>
</dbReference>
<feature type="domain" description="M23ase beta-sheet core" evidence="3">
    <location>
        <begin position="278"/>
        <end position="370"/>
    </location>
</feature>
<keyword evidence="1" id="KW-0175">Coiled coil</keyword>
<evidence type="ECO:0000313" key="4">
    <source>
        <dbReference type="EMBL" id="MBP0047106.1"/>
    </source>
</evidence>
<sequence length="377" mass="42358">MRAYGLLLSLLLSVGAVQAAPDPATTERELKAVKQQISQLQKTLAKRQQRLEAAERELKQHDKRIGEVKARLQALGEEQQTLQSRRSELGKNEDQLLAVLQARESQIRELLREQYRLGRQPALKLLLSQEDPQSVSRMLRYYDHLTDALNAELKGYRQALAELTETQSSIAETDSSLLSTREQLEARRQELADARAAQAKTLARLRQQQSSDRGRLGQLEQDQVELAAVLKEIRRSLEEVRLQQDGLKFHQRKGKLSWPVKGRIKRAFGAQVENVAYEGLLIDASAGTEVKAVHHGRVVFADWLRGYGLVLILDHGGGYLSLYGHNDSLLREPGEWVGTGETLALAGSSGGSTEPGLYFAIRYKGRSTDPIVWLERR</sequence>
<dbReference type="PANTHER" id="PTHR21666">
    <property type="entry name" value="PEPTIDASE-RELATED"/>
    <property type="match status" value="1"/>
</dbReference>
<name>A0ABS3Z5X2_9GAMM</name>
<gene>
    <name evidence="4" type="ORF">H9C73_00035</name>
</gene>
<dbReference type="InterPro" id="IPR011055">
    <property type="entry name" value="Dup_hybrid_motif"/>
</dbReference>
<evidence type="ECO:0000256" key="1">
    <source>
        <dbReference type="SAM" id="Coils"/>
    </source>
</evidence>
<dbReference type="InterPro" id="IPR016047">
    <property type="entry name" value="M23ase_b-sheet_dom"/>
</dbReference>
<feature type="signal peptide" evidence="2">
    <location>
        <begin position="1"/>
        <end position="19"/>
    </location>
</feature>
<dbReference type="Gene3D" id="2.70.70.10">
    <property type="entry name" value="Glucose Permease (Domain IIA)"/>
    <property type="match status" value="1"/>
</dbReference>
<reference evidence="4 5" key="1">
    <citation type="submission" date="2020-09" db="EMBL/GenBank/DDBJ databases">
        <authorList>
            <person name="Tanuku N.R.S."/>
        </authorList>
    </citation>
    <scope>NUCLEOTIDE SEQUENCE [LARGE SCALE GENOMIC DNA]</scope>
    <source>
        <strain evidence="4 5">AK62</strain>
    </source>
</reference>